<name>A0A5R8Y3N8_9BACT</name>
<keyword evidence="3" id="KW-1185">Reference proteome</keyword>
<protein>
    <submittedName>
        <fullName evidence="2">Uncharacterized protein</fullName>
    </submittedName>
</protein>
<keyword evidence="1" id="KW-0472">Membrane</keyword>
<reference evidence="2 3" key="1">
    <citation type="submission" date="2019-05" db="EMBL/GenBank/DDBJ databases">
        <title>Arcobacter sp. nov., isolated from sea sediment.</title>
        <authorList>
            <person name="Kim W."/>
        </authorList>
    </citation>
    <scope>NUCLEOTIDE SEQUENCE [LARGE SCALE GENOMIC DNA]</scope>
    <source>
        <strain evidence="2 3">CAU 1517</strain>
    </source>
</reference>
<evidence type="ECO:0000256" key="1">
    <source>
        <dbReference type="SAM" id="Phobius"/>
    </source>
</evidence>
<evidence type="ECO:0000313" key="3">
    <source>
        <dbReference type="Proteomes" id="UP000308901"/>
    </source>
</evidence>
<proteinExistence type="predicted"/>
<accession>A0A5R8Y3N8</accession>
<organism evidence="2 3">
    <name type="scientific">Arcobacter arenosus</name>
    <dbReference type="NCBI Taxonomy" id="2576037"/>
    <lineage>
        <taxon>Bacteria</taxon>
        <taxon>Pseudomonadati</taxon>
        <taxon>Campylobacterota</taxon>
        <taxon>Epsilonproteobacteria</taxon>
        <taxon>Campylobacterales</taxon>
        <taxon>Arcobacteraceae</taxon>
        <taxon>Arcobacter</taxon>
    </lineage>
</organism>
<comment type="caution">
    <text evidence="2">The sequence shown here is derived from an EMBL/GenBank/DDBJ whole genome shotgun (WGS) entry which is preliminary data.</text>
</comment>
<dbReference type="AlphaFoldDB" id="A0A5R8Y3N8"/>
<evidence type="ECO:0000313" key="2">
    <source>
        <dbReference type="EMBL" id="TLP39618.1"/>
    </source>
</evidence>
<keyword evidence="1" id="KW-0812">Transmembrane</keyword>
<gene>
    <name evidence="2" type="ORF">FDK22_07045</name>
</gene>
<feature type="transmembrane region" description="Helical" evidence="1">
    <location>
        <begin position="20"/>
        <end position="40"/>
    </location>
</feature>
<dbReference type="EMBL" id="VANU01000002">
    <property type="protein sequence ID" value="TLP39618.1"/>
    <property type="molecule type" value="Genomic_DNA"/>
</dbReference>
<keyword evidence="1" id="KW-1133">Transmembrane helix</keyword>
<dbReference type="Proteomes" id="UP000308901">
    <property type="component" value="Unassembled WGS sequence"/>
</dbReference>
<sequence length="66" mass="6988">MLEFLKRRLKSEKGAMDKIIVTLLLVIVGVGAVVGLQSWVTGQKDSLQTSAATVITNVTSDASGNK</sequence>
<dbReference type="RefSeq" id="WP_138152200.1">
    <property type="nucleotide sequence ID" value="NZ_VANU01000002.1"/>
</dbReference>